<dbReference type="InterPro" id="IPR016135">
    <property type="entry name" value="UBQ-conjugating_enzyme/RWD"/>
</dbReference>
<dbReference type="GO" id="GO:0005524">
    <property type="term" value="F:ATP binding"/>
    <property type="evidence" value="ECO:0007669"/>
    <property type="project" value="UniProtKB-KW"/>
</dbReference>
<dbReference type="InterPro" id="IPR000608">
    <property type="entry name" value="UBC"/>
</dbReference>
<keyword evidence="3" id="KW-0547">Nucleotide-binding</keyword>
<dbReference type="PROSITE" id="PS50127">
    <property type="entry name" value="UBC_2"/>
    <property type="match status" value="1"/>
</dbReference>
<dbReference type="SMART" id="SM00212">
    <property type="entry name" value="UBCc"/>
    <property type="match status" value="1"/>
</dbReference>
<sequence>MSQKRIAKVHTQTDNPSSPPFQELAECTQNPPPGMTITLPSESNLHRWHVTLQGPPGTVYSSGQFGLQVSLPHEYPFKAPLVTFTTRIYHPNVTNDDAGSICIPLLKPENWKPASKLAAVLESVRQLLVEPNPDDPLEPRIADEYRASRALFDKTAREYVARYARGAPRFDRPQAPAAAAANTDRPLA</sequence>
<dbReference type="PANTHER" id="PTHR24067">
    <property type="entry name" value="UBIQUITIN-CONJUGATING ENZYME E2"/>
    <property type="match status" value="1"/>
</dbReference>
<gene>
    <name evidence="8" type="ORF">UCDDA912_g09197</name>
</gene>
<evidence type="ECO:0000256" key="4">
    <source>
        <dbReference type="ARBA" id="ARBA00022786"/>
    </source>
</evidence>
<protein>
    <recommendedName>
        <fullName evidence="1">E2 ubiquitin-conjugating enzyme</fullName>
        <ecNumber evidence="1">2.3.2.23</ecNumber>
    </recommendedName>
</protein>
<evidence type="ECO:0000256" key="1">
    <source>
        <dbReference type="ARBA" id="ARBA00012486"/>
    </source>
</evidence>
<evidence type="ECO:0000256" key="6">
    <source>
        <dbReference type="SAM" id="MobiDB-lite"/>
    </source>
</evidence>
<keyword evidence="5" id="KW-0067">ATP-binding</keyword>
<feature type="domain" description="UBC core" evidence="7">
    <location>
        <begin position="15"/>
        <end position="165"/>
    </location>
</feature>
<dbReference type="SUPFAM" id="SSF54495">
    <property type="entry name" value="UBC-like"/>
    <property type="match status" value="1"/>
</dbReference>
<keyword evidence="9" id="KW-1185">Reference proteome</keyword>
<comment type="caution">
    <text evidence="8">The sequence shown here is derived from an EMBL/GenBank/DDBJ whole genome shotgun (WGS) entry which is preliminary data.</text>
</comment>
<dbReference type="GO" id="GO:0061631">
    <property type="term" value="F:ubiquitin conjugating enzyme activity"/>
    <property type="evidence" value="ECO:0007669"/>
    <property type="project" value="UniProtKB-EC"/>
</dbReference>
<dbReference type="FunFam" id="3.10.110.10:FF:000060">
    <property type="entry name" value="Ubiquitin conjugating enzyme (UbcB)"/>
    <property type="match status" value="1"/>
</dbReference>
<name>A0A0G2F9I2_9PEZI</name>
<evidence type="ECO:0000313" key="8">
    <source>
        <dbReference type="EMBL" id="KKY30851.1"/>
    </source>
</evidence>
<keyword evidence="2" id="KW-0808">Transferase</keyword>
<organism evidence="8 9">
    <name type="scientific">Diaporthe ampelina</name>
    <dbReference type="NCBI Taxonomy" id="1214573"/>
    <lineage>
        <taxon>Eukaryota</taxon>
        <taxon>Fungi</taxon>
        <taxon>Dikarya</taxon>
        <taxon>Ascomycota</taxon>
        <taxon>Pezizomycotina</taxon>
        <taxon>Sordariomycetes</taxon>
        <taxon>Sordariomycetidae</taxon>
        <taxon>Diaporthales</taxon>
        <taxon>Diaporthaceae</taxon>
        <taxon>Diaporthe</taxon>
    </lineage>
</organism>
<dbReference type="Gene3D" id="3.10.110.10">
    <property type="entry name" value="Ubiquitin Conjugating Enzyme"/>
    <property type="match status" value="1"/>
</dbReference>
<reference evidence="8 9" key="1">
    <citation type="submission" date="2015-05" db="EMBL/GenBank/DDBJ databases">
        <title>Distinctive expansion of gene families associated with plant cell wall degradation and secondary metabolism in the genomes of grapevine trunk pathogens.</title>
        <authorList>
            <person name="Lawrence D.P."/>
            <person name="Travadon R."/>
            <person name="Rolshausen P.E."/>
            <person name="Baumgartner K."/>
        </authorList>
    </citation>
    <scope>NUCLEOTIDE SEQUENCE [LARGE SCALE GENOMIC DNA]</scope>
    <source>
        <strain evidence="8">DA912</strain>
    </source>
</reference>
<dbReference type="Pfam" id="PF00179">
    <property type="entry name" value="UQ_con"/>
    <property type="match status" value="1"/>
</dbReference>
<dbReference type="STRING" id="1214573.A0A0G2F9I2"/>
<feature type="region of interest" description="Disordered" evidence="6">
    <location>
        <begin position="1"/>
        <end position="21"/>
    </location>
</feature>
<reference evidence="8 9" key="2">
    <citation type="submission" date="2015-05" db="EMBL/GenBank/DDBJ databases">
        <authorList>
            <person name="Morales-Cruz A."/>
            <person name="Amrine K.C."/>
            <person name="Cantu D."/>
        </authorList>
    </citation>
    <scope>NUCLEOTIDE SEQUENCE [LARGE SCALE GENOMIC DNA]</scope>
    <source>
        <strain evidence="8">DA912</strain>
    </source>
</reference>
<dbReference type="EC" id="2.3.2.23" evidence="1"/>
<dbReference type="OrthoDB" id="9978460at2759"/>
<proteinExistence type="predicted"/>
<keyword evidence="4" id="KW-0833">Ubl conjugation pathway</keyword>
<dbReference type="Proteomes" id="UP000034680">
    <property type="component" value="Unassembled WGS sequence"/>
</dbReference>
<evidence type="ECO:0000256" key="2">
    <source>
        <dbReference type="ARBA" id="ARBA00022679"/>
    </source>
</evidence>
<dbReference type="EMBL" id="LCUC01000440">
    <property type="protein sequence ID" value="KKY30851.1"/>
    <property type="molecule type" value="Genomic_DNA"/>
</dbReference>
<evidence type="ECO:0000256" key="3">
    <source>
        <dbReference type="ARBA" id="ARBA00022741"/>
    </source>
</evidence>
<dbReference type="AlphaFoldDB" id="A0A0G2F9I2"/>
<accession>A0A0G2F9I2</accession>
<evidence type="ECO:0000313" key="9">
    <source>
        <dbReference type="Proteomes" id="UP000034680"/>
    </source>
</evidence>
<dbReference type="InterPro" id="IPR050113">
    <property type="entry name" value="Ub_conjugating_enzyme"/>
</dbReference>
<evidence type="ECO:0000256" key="5">
    <source>
        <dbReference type="ARBA" id="ARBA00022840"/>
    </source>
</evidence>
<evidence type="ECO:0000259" key="7">
    <source>
        <dbReference type="PROSITE" id="PS50127"/>
    </source>
</evidence>